<accession>A0ACC7NAX8</accession>
<gene>
    <name evidence="1" type="ORF">PQR01_07785</name>
</gene>
<dbReference type="EMBL" id="JAQQDW010000010">
    <property type="protein sequence ID" value="MFM0103381.1"/>
    <property type="molecule type" value="Genomic_DNA"/>
</dbReference>
<protein>
    <submittedName>
        <fullName evidence="1">Uncharacterized protein</fullName>
    </submittedName>
</protein>
<dbReference type="Proteomes" id="UP001629235">
    <property type="component" value="Unassembled WGS sequence"/>
</dbReference>
<reference evidence="1 2" key="1">
    <citation type="journal article" date="2024" name="Chem. Sci.">
        <title>Discovery of megapolipeptins by genome mining of a Burkholderiales bacteria collection.</title>
        <authorList>
            <person name="Paulo B.S."/>
            <person name="Recchia M.J.J."/>
            <person name="Lee S."/>
            <person name="Fergusson C.H."/>
            <person name="Romanowski S.B."/>
            <person name="Hernandez A."/>
            <person name="Krull N."/>
            <person name="Liu D.Y."/>
            <person name="Cavanagh H."/>
            <person name="Bos A."/>
            <person name="Gray C.A."/>
            <person name="Murphy B.T."/>
            <person name="Linington R.G."/>
            <person name="Eustaquio A.S."/>
        </authorList>
    </citation>
    <scope>NUCLEOTIDE SEQUENCE [LARGE SCALE GENOMIC DNA]</scope>
    <source>
        <strain evidence="1 2">RL18-126-BIB-B</strain>
    </source>
</reference>
<keyword evidence="2" id="KW-1185">Reference proteome</keyword>
<comment type="caution">
    <text evidence="1">The sequence shown here is derived from an EMBL/GenBank/DDBJ whole genome shotgun (WGS) entry which is preliminary data.</text>
</comment>
<proteinExistence type="predicted"/>
<sequence length="238" mass="27367">MTALQRDLQAPRYTAHGAQKQYDTGDPENQFLVDELERRWNDALLRVEELESRIDQRSHISGQIPPVQPDDFNELAAGLELIWPQADARLKKRIVRALRHEVVVDLDDATSEIVLVVHWTGGVHTEIRVPRRRRGQCATQTSPEAIDVVRLLARICPDLVIAGMLNRNANWTCNFWTQERVTALRSHRRMPVYSSERQRTPPAQQHRLPFAARIRACQRSKASRVAVRVVHQRAASWS</sequence>
<organism evidence="1 2">
    <name type="scientific">Paraburkholderia rhynchosiae</name>
    <dbReference type="NCBI Taxonomy" id="487049"/>
    <lineage>
        <taxon>Bacteria</taxon>
        <taxon>Pseudomonadati</taxon>
        <taxon>Pseudomonadota</taxon>
        <taxon>Betaproteobacteria</taxon>
        <taxon>Burkholderiales</taxon>
        <taxon>Burkholderiaceae</taxon>
        <taxon>Paraburkholderia</taxon>
    </lineage>
</organism>
<name>A0ACC7NAX8_9BURK</name>
<evidence type="ECO:0000313" key="2">
    <source>
        <dbReference type="Proteomes" id="UP001629235"/>
    </source>
</evidence>
<evidence type="ECO:0000313" key="1">
    <source>
        <dbReference type="EMBL" id="MFM0103381.1"/>
    </source>
</evidence>